<name>A0ACB8WRR5_9TELE</name>
<proteinExistence type="predicted"/>
<organism evidence="1 2">
    <name type="scientific">Scortum barcoo</name>
    <name type="common">barcoo grunter</name>
    <dbReference type="NCBI Taxonomy" id="214431"/>
    <lineage>
        <taxon>Eukaryota</taxon>
        <taxon>Metazoa</taxon>
        <taxon>Chordata</taxon>
        <taxon>Craniata</taxon>
        <taxon>Vertebrata</taxon>
        <taxon>Euteleostomi</taxon>
        <taxon>Actinopterygii</taxon>
        <taxon>Neopterygii</taxon>
        <taxon>Teleostei</taxon>
        <taxon>Neoteleostei</taxon>
        <taxon>Acanthomorphata</taxon>
        <taxon>Eupercaria</taxon>
        <taxon>Centrarchiformes</taxon>
        <taxon>Terapontoidei</taxon>
        <taxon>Terapontidae</taxon>
        <taxon>Scortum</taxon>
    </lineage>
</organism>
<evidence type="ECO:0000313" key="2">
    <source>
        <dbReference type="Proteomes" id="UP000831701"/>
    </source>
</evidence>
<protein>
    <submittedName>
        <fullName evidence="1">Uncharacterized protein</fullName>
    </submittedName>
</protein>
<gene>
    <name evidence="1" type="ORF">L3Q82_024780</name>
</gene>
<accession>A0ACB8WRR5</accession>
<comment type="caution">
    <text evidence="1">The sequence shown here is derived from an EMBL/GenBank/DDBJ whole genome shotgun (WGS) entry which is preliminary data.</text>
</comment>
<reference evidence="1" key="1">
    <citation type="submission" date="2022-04" db="EMBL/GenBank/DDBJ databases">
        <title>Jade perch genome.</title>
        <authorList>
            <person name="Chao B."/>
        </authorList>
    </citation>
    <scope>NUCLEOTIDE SEQUENCE</scope>
    <source>
        <strain evidence="1">CB-2022</strain>
    </source>
</reference>
<sequence length="177" mass="20510">HMVGKSDTGSDWDWWLPHLLFSYRQVPQDFTGFSPFELFLFLVMSKRQRSFKLGQKVLVMLLTEESKLFSQGKKDGTVRHIRKRIPKCFLGPLKKEIDLMLSHGITEPSKNEWCNPVVLASKIKCCLDFRYLNAISESDSYPKPWTDDPFTLMPQTIAQTIAVLLQYPEDGRHLVAF</sequence>
<evidence type="ECO:0000313" key="1">
    <source>
        <dbReference type="EMBL" id="KAI3369982.1"/>
    </source>
</evidence>
<keyword evidence="2" id="KW-1185">Reference proteome</keyword>
<dbReference type="Proteomes" id="UP000831701">
    <property type="component" value="Chromosome 7"/>
</dbReference>
<feature type="non-terminal residue" evidence="1">
    <location>
        <position position="1"/>
    </location>
</feature>
<feature type="non-terminal residue" evidence="1">
    <location>
        <position position="177"/>
    </location>
</feature>
<dbReference type="EMBL" id="CM041537">
    <property type="protein sequence ID" value="KAI3369982.1"/>
    <property type="molecule type" value="Genomic_DNA"/>
</dbReference>